<sequence length="110" mass="11909">MIESTMKRIEALLEAADQMDPARRRELQGLLETLKGEVKILAESNQEEAESIAGFTGLTTHEVIRKSPDPKLVSISSEGLMASVEGLEASHPRLVSAVNALCTFFANLGI</sequence>
<dbReference type="EMBL" id="FMUX01000019">
    <property type="protein sequence ID" value="SCY74284.1"/>
    <property type="molecule type" value="Genomic_DNA"/>
</dbReference>
<evidence type="ECO:0000313" key="2">
    <source>
        <dbReference type="Proteomes" id="UP000198870"/>
    </source>
</evidence>
<keyword evidence="2" id="KW-1185">Reference proteome</keyword>
<gene>
    <name evidence="1" type="ORF">SAMN05216233_11964</name>
</gene>
<evidence type="ECO:0008006" key="3">
    <source>
        <dbReference type="Google" id="ProtNLM"/>
    </source>
</evidence>
<accession>A0A1G5IE43</accession>
<protein>
    <recommendedName>
        <fullName evidence="3">DUF4404 domain-containing protein</fullName>
    </recommendedName>
</protein>
<name>A0A1G5IE43_9BACT</name>
<dbReference type="OrthoDB" id="5517419at2"/>
<dbReference type="Proteomes" id="UP000198870">
    <property type="component" value="Unassembled WGS sequence"/>
</dbReference>
<reference evidence="1 2" key="1">
    <citation type="submission" date="2016-10" db="EMBL/GenBank/DDBJ databases">
        <authorList>
            <person name="de Groot N.N."/>
        </authorList>
    </citation>
    <scope>NUCLEOTIDE SEQUENCE [LARGE SCALE GENOMIC DNA]</scope>
    <source>
        <strain evidence="1 2">AA1</strain>
    </source>
</reference>
<evidence type="ECO:0000313" key="1">
    <source>
        <dbReference type="EMBL" id="SCY74284.1"/>
    </source>
</evidence>
<dbReference type="AlphaFoldDB" id="A0A1G5IE43"/>
<proteinExistence type="predicted"/>
<dbReference type="RefSeq" id="WP_092213731.1">
    <property type="nucleotide sequence ID" value="NZ_FMUX01000019.1"/>
</dbReference>
<organism evidence="1 2">
    <name type="scientific">Desulfoluna spongiiphila</name>
    <dbReference type="NCBI Taxonomy" id="419481"/>
    <lineage>
        <taxon>Bacteria</taxon>
        <taxon>Pseudomonadati</taxon>
        <taxon>Thermodesulfobacteriota</taxon>
        <taxon>Desulfobacteria</taxon>
        <taxon>Desulfobacterales</taxon>
        <taxon>Desulfolunaceae</taxon>
        <taxon>Desulfoluna</taxon>
    </lineage>
</organism>